<evidence type="ECO:0000256" key="3">
    <source>
        <dbReference type="ARBA" id="ARBA00010617"/>
    </source>
</evidence>
<dbReference type="PANTHER" id="PTHR24305:SF187">
    <property type="entry name" value="P450, PUTATIVE (EUROFUNG)-RELATED"/>
    <property type="match status" value="1"/>
</dbReference>
<dbReference type="Pfam" id="PF00067">
    <property type="entry name" value="p450"/>
    <property type="match status" value="1"/>
</dbReference>
<keyword evidence="7 9" id="KW-0503">Monooxygenase</keyword>
<keyword evidence="10" id="KW-1133">Transmembrane helix</keyword>
<organism evidence="11 12">
    <name type="scientific">Roridomyces roridus</name>
    <dbReference type="NCBI Taxonomy" id="1738132"/>
    <lineage>
        <taxon>Eukaryota</taxon>
        <taxon>Fungi</taxon>
        <taxon>Dikarya</taxon>
        <taxon>Basidiomycota</taxon>
        <taxon>Agaricomycotina</taxon>
        <taxon>Agaricomycetes</taxon>
        <taxon>Agaricomycetidae</taxon>
        <taxon>Agaricales</taxon>
        <taxon>Marasmiineae</taxon>
        <taxon>Mycenaceae</taxon>
        <taxon>Roridomyces</taxon>
    </lineage>
</organism>
<evidence type="ECO:0000256" key="6">
    <source>
        <dbReference type="ARBA" id="ARBA00023004"/>
    </source>
</evidence>
<evidence type="ECO:0000256" key="8">
    <source>
        <dbReference type="PIRSR" id="PIRSR602403-1"/>
    </source>
</evidence>
<keyword evidence="5 9" id="KW-0560">Oxidoreductase</keyword>
<dbReference type="Proteomes" id="UP001221142">
    <property type="component" value="Unassembled WGS sequence"/>
</dbReference>
<reference evidence="11" key="1">
    <citation type="submission" date="2023-03" db="EMBL/GenBank/DDBJ databases">
        <title>Massive genome expansion in bonnet fungi (Mycena s.s.) driven by repeated elements and novel gene families across ecological guilds.</title>
        <authorList>
            <consortium name="Lawrence Berkeley National Laboratory"/>
            <person name="Harder C.B."/>
            <person name="Miyauchi S."/>
            <person name="Viragh M."/>
            <person name="Kuo A."/>
            <person name="Thoen E."/>
            <person name="Andreopoulos B."/>
            <person name="Lu D."/>
            <person name="Skrede I."/>
            <person name="Drula E."/>
            <person name="Henrissat B."/>
            <person name="Morin E."/>
            <person name="Kohler A."/>
            <person name="Barry K."/>
            <person name="LaButti K."/>
            <person name="Morin E."/>
            <person name="Salamov A."/>
            <person name="Lipzen A."/>
            <person name="Mereny Z."/>
            <person name="Hegedus B."/>
            <person name="Baldrian P."/>
            <person name="Stursova M."/>
            <person name="Weitz H."/>
            <person name="Taylor A."/>
            <person name="Grigoriev I.V."/>
            <person name="Nagy L.G."/>
            <person name="Martin F."/>
            <person name="Kauserud H."/>
        </authorList>
    </citation>
    <scope>NUCLEOTIDE SEQUENCE</scope>
    <source>
        <strain evidence="11">9284</strain>
    </source>
</reference>
<dbReference type="PRINTS" id="PR00385">
    <property type="entry name" value="P450"/>
</dbReference>
<dbReference type="InterPro" id="IPR002403">
    <property type="entry name" value="Cyt_P450_E_grp-IV"/>
</dbReference>
<keyword evidence="6 8" id="KW-0408">Iron</keyword>
<dbReference type="PROSITE" id="PS00086">
    <property type="entry name" value="CYTOCHROME_P450"/>
    <property type="match status" value="1"/>
</dbReference>
<dbReference type="PANTHER" id="PTHR24305">
    <property type="entry name" value="CYTOCHROME P450"/>
    <property type="match status" value="1"/>
</dbReference>
<evidence type="ECO:0000313" key="11">
    <source>
        <dbReference type="EMBL" id="KAJ7650882.1"/>
    </source>
</evidence>
<name>A0AAD7CKH8_9AGAR</name>
<feature type="transmembrane region" description="Helical" evidence="10">
    <location>
        <begin position="41"/>
        <end position="62"/>
    </location>
</feature>
<keyword evidence="12" id="KW-1185">Reference proteome</keyword>
<feature type="transmembrane region" description="Helical" evidence="10">
    <location>
        <begin position="12"/>
        <end position="29"/>
    </location>
</feature>
<dbReference type="PRINTS" id="PR00465">
    <property type="entry name" value="EP450IV"/>
</dbReference>
<dbReference type="Gene3D" id="1.10.630.10">
    <property type="entry name" value="Cytochrome P450"/>
    <property type="match status" value="1"/>
</dbReference>
<feature type="binding site" description="axial binding residue" evidence="8">
    <location>
        <position position="472"/>
    </location>
    <ligand>
        <name>heme</name>
        <dbReference type="ChEBI" id="CHEBI:30413"/>
    </ligand>
    <ligandPart>
        <name>Fe</name>
        <dbReference type="ChEBI" id="CHEBI:18248"/>
    </ligandPart>
</feature>
<protein>
    <submittedName>
        <fullName evidence="11">Cytochrome P450</fullName>
    </submittedName>
</protein>
<evidence type="ECO:0000256" key="2">
    <source>
        <dbReference type="ARBA" id="ARBA00005179"/>
    </source>
</evidence>
<dbReference type="SUPFAM" id="SSF48264">
    <property type="entry name" value="Cytochrome P450"/>
    <property type="match status" value="1"/>
</dbReference>
<gene>
    <name evidence="11" type="ORF">FB45DRAFT_730958</name>
</gene>
<dbReference type="InterPro" id="IPR017972">
    <property type="entry name" value="Cyt_P450_CS"/>
</dbReference>
<dbReference type="InterPro" id="IPR050121">
    <property type="entry name" value="Cytochrome_P450_monoxygenase"/>
</dbReference>
<dbReference type="EMBL" id="JARKIF010000001">
    <property type="protein sequence ID" value="KAJ7650882.1"/>
    <property type="molecule type" value="Genomic_DNA"/>
</dbReference>
<comment type="pathway">
    <text evidence="2">Secondary metabolite biosynthesis.</text>
</comment>
<dbReference type="GO" id="GO:0020037">
    <property type="term" value="F:heme binding"/>
    <property type="evidence" value="ECO:0007669"/>
    <property type="project" value="InterPro"/>
</dbReference>
<sequence length="537" mass="60326">MWALFHVHPARGDYAACFYAVSGFVLYYITKSAGIPDASQFTISLLAIHVLSALISTVIYRLSPWHPLANFPGPFLWRTSSLRMVFVSFTGKRQLVIDLLHQRYGSFVRIGPNHLSVNFNSANNIIYGPRNNMEKADSYITPGHLDATTLFFKHKPQDHLKRKHIWSPAFSSTSLTHLTAPLERRTWELCHCIERRQKEDNGLFDFAAAFNHYAYDVMGEIVFGGCNGLELMKYGDAEGLLSGGRMATVIFECVGQAPWLMDLFWHLPAGNSMVRLRKDAAKMMRKRVQAEAETTVRDLSSHLIEGETLSGDRIPLKDLELDALVAIQAGSDTISSTMILAFFYLLSSPHRYYSKLQQELDKAFADRMGPLDWDVLAELPFLDAVINETLRLSTPWYLPRVVPSGGVVIEGKHIPEGTVVALAAHSQHVSPENFYPEPLSFRPDRWLPDGLGPTSRTEKSALTSFSTGPHVCVAKAFAYQEMRYAIARLVLTFDFDLAPNFDCGKFEAGVSIIRTALFKEPLLVSARRRSDTELPVY</sequence>
<dbReference type="InterPro" id="IPR001128">
    <property type="entry name" value="Cyt_P450"/>
</dbReference>
<dbReference type="InterPro" id="IPR036396">
    <property type="entry name" value="Cyt_P450_sf"/>
</dbReference>
<dbReference type="GO" id="GO:0004497">
    <property type="term" value="F:monooxygenase activity"/>
    <property type="evidence" value="ECO:0007669"/>
    <property type="project" value="UniProtKB-KW"/>
</dbReference>
<evidence type="ECO:0000256" key="1">
    <source>
        <dbReference type="ARBA" id="ARBA00001971"/>
    </source>
</evidence>
<proteinExistence type="inferred from homology"/>
<evidence type="ECO:0000313" key="12">
    <source>
        <dbReference type="Proteomes" id="UP001221142"/>
    </source>
</evidence>
<evidence type="ECO:0000256" key="7">
    <source>
        <dbReference type="ARBA" id="ARBA00023033"/>
    </source>
</evidence>
<keyword evidence="10" id="KW-0812">Transmembrane</keyword>
<dbReference type="GO" id="GO:0016705">
    <property type="term" value="F:oxidoreductase activity, acting on paired donors, with incorporation or reduction of molecular oxygen"/>
    <property type="evidence" value="ECO:0007669"/>
    <property type="project" value="InterPro"/>
</dbReference>
<keyword evidence="8 9" id="KW-0349">Heme</keyword>
<accession>A0AAD7CKH8</accession>
<keyword evidence="10" id="KW-0472">Membrane</keyword>
<dbReference type="AlphaFoldDB" id="A0AAD7CKH8"/>
<comment type="similarity">
    <text evidence="3 9">Belongs to the cytochrome P450 family.</text>
</comment>
<evidence type="ECO:0000256" key="10">
    <source>
        <dbReference type="SAM" id="Phobius"/>
    </source>
</evidence>
<keyword evidence="4 8" id="KW-0479">Metal-binding</keyword>
<evidence type="ECO:0000256" key="5">
    <source>
        <dbReference type="ARBA" id="ARBA00023002"/>
    </source>
</evidence>
<dbReference type="GO" id="GO:0005506">
    <property type="term" value="F:iron ion binding"/>
    <property type="evidence" value="ECO:0007669"/>
    <property type="project" value="InterPro"/>
</dbReference>
<comment type="cofactor">
    <cofactor evidence="1 8">
        <name>heme</name>
        <dbReference type="ChEBI" id="CHEBI:30413"/>
    </cofactor>
</comment>
<evidence type="ECO:0000256" key="9">
    <source>
        <dbReference type="RuleBase" id="RU000461"/>
    </source>
</evidence>
<comment type="caution">
    <text evidence="11">The sequence shown here is derived from an EMBL/GenBank/DDBJ whole genome shotgun (WGS) entry which is preliminary data.</text>
</comment>
<evidence type="ECO:0000256" key="4">
    <source>
        <dbReference type="ARBA" id="ARBA00022723"/>
    </source>
</evidence>